<dbReference type="Proteomes" id="UP000290172">
    <property type="component" value="Unassembled WGS sequence"/>
</dbReference>
<name>A0A4Q0YHT5_9BACT</name>
<proteinExistence type="predicted"/>
<evidence type="ECO:0000313" key="2">
    <source>
        <dbReference type="Proteomes" id="UP000290172"/>
    </source>
</evidence>
<dbReference type="NCBIfam" id="NF006296">
    <property type="entry name" value="PRK08485.1"/>
    <property type="match status" value="1"/>
</dbReference>
<dbReference type="RefSeq" id="WP_128978275.1">
    <property type="nucleotide sequence ID" value="NZ_PDKJ01000001.1"/>
</dbReference>
<dbReference type="InterPro" id="IPR027417">
    <property type="entry name" value="P-loop_NTPase"/>
</dbReference>
<dbReference type="EMBL" id="PDKJ01000001">
    <property type="protein sequence ID" value="RXJ70230.1"/>
    <property type="molecule type" value="Genomic_DNA"/>
</dbReference>
<dbReference type="SUPFAM" id="SSF52540">
    <property type="entry name" value="P-loop containing nucleoside triphosphate hydrolases"/>
    <property type="match status" value="1"/>
</dbReference>
<dbReference type="AlphaFoldDB" id="A0A4Q0YHT5"/>
<dbReference type="Gene3D" id="3.40.50.300">
    <property type="entry name" value="P-loop containing nucleotide triphosphate hydrolases"/>
    <property type="match status" value="1"/>
</dbReference>
<organism evidence="1 2">
    <name type="scientific">Halarcobacter ebronensis</name>
    <dbReference type="NCBI Taxonomy" id="1462615"/>
    <lineage>
        <taxon>Bacteria</taxon>
        <taxon>Pseudomonadati</taxon>
        <taxon>Campylobacterota</taxon>
        <taxon>Epsilonproteobacteria</taxon>
        <taxon>Campylobacterales</taxon>
        <taxon>Arcobacteraceae</taxon>
        <taxon>Halarcobacter</taxon>
    </lineage>
</organism>
<dbReference type="Pfam" id="PF13177">
    <property type="entry name" value="DNA_pol3_delta2"/>
    <property type="match status" value="1"/>
</dbReference>
<reference evidence="1 2" key="1">
    <citation type="submission" date="2017-10" db="EMBL/GenBank/DDBJ databases">
        <title>Genomics of the genus Arcobacter.</title>
        <authorList>
            <person name="Perez-Cataluna A."/>
            <person name="Figueras M.J."/>
        </authorList>
    </citation>
    <scope>NUCLEOTIDE SEQUENCE [LARGE SCALE GENOMIC DNA]</scope>
    <source>
        <strain evidence="1 2">CECT 8993</strain>
    </source>
</reference>
<sequence>MLIDKKIETAQILIVNDVEEGLNTLLPFYSKHNVRVIKNDQKDEFQIAQAHAAIKEAYISSNEKKYLILVGRSFRNEAQNALLKVFEEPPKNIVFIIITSSKSSILPTIFSRIPHKYYKTVSKREETTLDIDKLDLKEVYLFLKDSQRITKDEARTIIEAILYKVSSKRIELNQKELELFSKSIKLLELNSRPINVLTSLLLMLLNRNKRV</sequence>
<gene>
    <name evidence="1" type="ORF">CRV08_01300</name>
</gene>
<comment type="caution">
    <text evidence="1">The sequence shown here is derived from an EMBL/GenBank/DDBJ whole genome shotgun (WGS) entry which is preliminary data.</text>
</comment>
<accession>A0A4Q0YHT5</accession>
<protein>
    <submittedName>
        <fullName evidence="1">DNA polymerase III subunit delta</fullName>
    </submittedName>
</protein>
<evidence type="ECO:0000313" key="1">
    <source>
        <dbReference type="EMBL" id="RXJ70230.1"/>
    </source>
</evidence>